<feature type="region of interest" description="Disordered" evidence="1">
    <location>
        <begin position="1"/>
        <end position="111"/>
    </location>
</feature>
<organism evidence="3 4">
    <name type="scientific">Hucho hucho</name>
    <name type="common">huchen</name>
    <dbReference type="NCBI Taxonomy" id="62062"/>
    <lineage>
        <taxon>Eukaryota</taxon>
        <taxon>Metazoa</taxon>
        <taxon>Chordata</taxon>
        <taxon>Craniata</taxon>
        <taxon>Vertebrata</taxon>
        <taxon>Euteleostomi</taxon>
        <taxon>Actinopterygii</taxon>
        <taxon>Neopterygii</taxon>
        <taxon>Teleostei</taxon>
        <taxon>Protacanthopterygii</taxon>
        <taxon>Salmoniformes</taxon>
        <taxon>Salmonidae</taxon>
        <taxon>Salmoninae</taxon>
        <taxon>Hucho</taxon>
    </lineage>
</organism>
<dbReference type="Pfam" id="PF16540">
    <property type="entry name" value="MKLP1_Arf_bdg"/>
    <property type="match status" value="1"/>
</dbReference>
<keyword evidence="4" id="KW-1185">Reference proteome</keyword>
<evidence type="ECO:0000259" key="2">
    <source>
        <dbReference type="Pfam" id="PF16540"/>
    </source>
</evidence>
<reference evidence="3" key="3">
    <citation type="submission" date="2025-09" db="UniProtKB">
        <authorList>
            <consortium name="Ensembl"/>
        </authorList>
    </citation>
    <scope>IDENTIFICATION</scope>
</reference>
<proteinExistence type="predicted"/>
<accession>A0A4W5PZN0</accession>
<protein>
    <recommendedName>
        <fullName evidence="2">Kinesin-like protein Kif23 Arf6-interacting domain-containing protein</fullName>
    </recommendedName>
</protein>
<dbReference type="InterPro" id="IPR032384">
    <property type="entry name" value="Kif23_Arf-bd"/>
</dbReference>
<sequence length="205" mass="23385">MQNKLWVKDEKLKQLKAIVSESNSSTTSEQQRPPPPPDKPQRASREKDQPRAPEKRSRSPLPGDVFRTRGGGQAVQFTDIETLRQECPTASSRKRRSSGDGPGQHDRNKMDWNDRENRVSCPHYCPSLIHLGWSKSDFVMISAHKGINQLDIWCDPGYKMFSPNRHQWQAQAQVLVSRMAIKSENLYHIPVGILTDNIACFHSID</sequence>
<dbReference type="AlphaFoldDB" id="A0A4W5PZN0"/>
<feature type="compositionally biased region" description="Low complexity" evidence="1">
    <location>
        <begin position="20"/>
        <end position="31"/>
    </location>
</feature>
<name>A0A4W5PZN0_9TELE</name>
<dbReference type="InterPro" id="IPR038105">
    <property type="entry name" value="Kif23_Arf-bd_sf"/>
</dbReference>
<evidence type="ECO:0000256" key="1">
    <source>
        <dbReference type="SAM" id="MobiDB-lite"/>
    </source>
</evidence>
<feature type="compositionally biased region" description="Basic and acidic residues" evidence="1">
    <location>
        <begin position="1"/>
        <end position="13"/>
    </location>
</feature>
<evidence type="ECO:0000313" key="3">
    <source>
        <dbReference type="Ensembl" id="ENSHHUP00000065664.1"/>
    </source>
</evidence>
<reference evidence="4" key="1">
    <citation type="submission" date="2018-06" db="EMBL/GenBank/DDBJ databases">
        <title>Genome assembly of Danube salmon.</title>
        <authorList>
            <person name="Macqueen D.J."/>
            <person name="Gundappa M.K."/>
        </authorList>
    </citation>
    <scope>NUCLEOTIDE SEQUENCE [LARGE SCALE GENOMIC DNA]</scope>
</reference>
<dbReference type="GeneTree" id="ENSGT00970000197067"/>
<dbReference type="Ensembl" id="ENSHHUT00000067890.1">
    <property type="protein sequence ID" value="ENSHHUP00000065664.1"/>
    <property type="gene ID" value="ENSHHUG00000038773.1"/>
</dbReference>
<dbReference type="Gene3D" id="2.60.40.4330">
    <property type="entry name" value="Kinesin-like protein Kif23, Arf6-interacting domain"/>
    <property type="match status" value="1"/>
</dbReference>
<feature type="compositionally biased region" description="Basic and acidic residues" evidence="1">
    <location>
        <begin position="39"/>
        <end position="57"/>
    </location>
</feature>
<feature type="domain" description="Kinesin-like protein Kif23 Arf6-interacting" evidence="2">
    <location>
        <begin position="63"/>
        <end position="90"/>
    </location>
</feature>
<reference evidence="3" key="2">
    <citation type="submission" date="2025-08" db="UniProtKB">
        <authorList>
            <consortium name="Ensembl"/>
        </authorList>
    </citation>
    <scope>IDENTIFICATION</scope>
</reference>
<dbReference type="Proteomes" id="UP000314982">
    <property type="component" value="Unassembled WGS sequence"/>
</dbReference>
<evidence type="ECO:0000313" key="4">
    <source>
        <dbReference type="Proteomes" id="UP000314982"/>
    </source>
</evidence>